<evidence type="ECO:0000256" key="21">
    <source>
        <dbReference type="ARBA" id="ARBA00040454"/>
    </source>
</evidence>
<dbReference type="InterPro" id="IPR003661">
    <property type="entry name" value="HisK_dim/P_dom"/>
</dbReference>
<protein>
    <recommendedName>
        <fullName evidence="21">Signal transduction histidine-protein kinase/phosphatase MprB</fullName>
        <ecNumber evidence="5">2.7.13.3</ecNumber>
    </recommendedName>
    <alternativeName>
        <fullName evidence="22">Mycobacterial persistence regulator B</fullName>
    </alternativeName>
</protein>
<dbReference type="SMART" id="SM00387">
    <property type="entry name" value="HATPase_c"/>
    <property type="match status" value="1"/>
</dbReference>
<reference evidence="26" key="1">
    <citation type="submission" date="2021-01" db="EMBL/GenBank/DDBJ databases">
        <title>Whole genome shotgun sequence of Verrucosispora sediminis NBRC 107745.</title>
        <authorList>
            <person name="Komaki H."/>
            <person name="Tamura T."/>
        </authorList>
    </citation>
    <scope>NUCLEOTIDE SEQUENCE</scope>
    <source>
        <strain evidence="26">NBRC 107745</strain>
    </source>
</reference>
<evidence type="ECO:0000256" key="7">
    <source>
        <dbReference type="ARBA" id="ARBA00022553"/>
    </source>
</evidence>
<dbReference type="InterPro" id="IPR003660">
    <property type="entry name" value="HAMP_dom"/>
</dbReference>
<evidence type="ECO:0000256" key="20">
    <source>
        <dbReference type="ARBA" id="ARBA00023211"/>
    </source>
</evidence>
<dbReference type="Gene3D" id="3.30.565.10">
    <property type="entry name" value="Histidine kinase-like ATPase, C-terminal domain"/>
    <property type="match status" value="1"/>
</dbReference>
<evidence type="ECO:0000256" key="8">
    <source>
        <dbReference type="ARBA" id="ARBA00022679"/>
    </source>
</evidence>
<name>A0A9W5US61_9ACTN</name>
<evidence type="ECO:0000256" key="15">
    <source>
        <dbReference type="ARBA" id="ARBA00022912"/>
    </source>
</evidence>
<keyword evidence="18" id="KW-0346">Stress response</keyword>
<evidence type="ECO:0000256" key="19">
    <source>
        <dbReference type="ARBA" id="ARBA00023026"/>
    </source>
</evidence>
<dbReference type="InterPro" id="IPR036097">
    <property type="entry name" value="HisK_dim/P_sf"/>
</dbReference>
<keyword evidence="11 26" id="KW-0418">Kinase</keyword>
<dbReference type="EC" id="2.7.13.3" evidence="5"/>
<dbReference type="PROSITE" id="PS50109">
    <property type="entry name" value="HIS_KIN"/>
    <property type="match status" value="1"/>
</dbReference>
<keyword evidence="16" id="KW-1133">Transmembrane helix</keyword>
<dbReference type="InterPro" id="IPR004358">
    <property type="entry name" value="Sig_transdc_His_kin-like_C"/>
</dbReference>
<dbReference type="AlphaFoldDB" id="A0A9W5US61"/>
<dbReference type="GO" id="GO:0004721">
    <property type="term" value="F:phosphoprotein phosphatase activity"/>
    <property type="evidence" value="ECO:0007669"/>
    <property type="project" value="UniProtKB-KW"/>
</dbReference>
<evidence type="ECO:0000256" key="18">
    <source>
        <dbReference type="ARBA" id="ARBA00023016"/>
    </source>
</evidence>
<keyword evidence="6" id="KW-1003">Cell membrane</keyword>
<sequence length="467" mass="49193">MGTLLALAFLVPLGLTLGGQAREEAIADAARRSALVTGALAISTDAKVVTRAIEASGGDPATRPVVHGLDVDSSAGRADAAHLAQAREQGRSLVVDVDGGVLRLDPVVLGEQTAVVEVFVPDAALDAGGGRWLLLAGVAVALVGAAMLVVDRLAARAADASRALVKASLAIGDGDLGVRVEPHGPRELVQAGHAFNRMAERLVAARTEERELVADLSHRLRTPLTVLRLDAEALESDDTSVGSFSQAELDYRRGIRRIRQAIVTLEGEIDVLIKTTRKAVATEAAPPAMCDVSEVVRDRMVFWAALAGDQNRPHRVSGAQLRIPAPVPRAELAAALDAVIGNVFRYTPQGTAFEVAVSRRDGYVAIRIDDAGPGIANPDRALRRGASDQGSTGLGLDIAKRVALQANGSVSIDRAHLGGASVVMLLADPEATPRQVSRFGLVGRMARESRDQKARGRRWPRQRPTDG</sequence>
<evidence type="ECO:0000256" key="1">
    <source>
        <dbReference type="ARBA" id="ARBA00000085"/>
    </source>
</evidence>
<evidence type="ECO:0000256" key="11">
    <source>
        <dbReference type="ARBA" id="ARBA00022777"/>
    </source>
</evidence>
<evidence type="ECO:0000256" key="16">
    <source>
        <dbReference type="ARBA" id="ARBA00022989"/>
    </source>
</evidence>
<dbReference type="Gene3D" id="1.10.287.130">
    <property type="match status" value="1"/>
</dbReference>
<evidence type="ECO:0000313" key="27">
    <source>
        <dbReference type="Proteomes" id="UP000607311"/>
    </source>
</evidence>
<comment type="cofactor">
    <cofactor evidence="2">
        <name>Mn(2+)</name>
        <dbReference type="ChEBI" id="CHEBI:29035"/>
    </cofactor>
</comment>
<dbReference type="SMART" id="SM00304">
    <property type="entry name" value="HAMP"/>
    <property type="match status" value="1"/>
</dbReference>
<evidence type="ECO:0000313" key="26">
    <source>
        <dbReference type="EMBL" id="GIJ33579.1"/>
    </source>
</evidence>
<keyword evidence="27" id="KW-1185">Reference proteome</keyword>
<keyword evidence="9" id="KW-0812">Transmembrane</keyword>
<keyword evidence="20" id="KW-0464">Manganese</keyword>
<keyword evidence="17" id="KW-0902">Two-component regulatory system</keyword>
<organism evidence="26 27">
    <name type="scientific">Micromonospora sediminimaris</name>
    <dbReference type="NCBI Taxonomy" id="547162"/>
    <lineage>
        <taxon>Bacteria</taxon>
        <taxon>Bacillati</taxon>
        <taxon>Actinomycetota</taxon>
        <taxon>Actinomycetes</taxon>
        <taxon>Micromonosporales</taxon>
        <taxon>Micromonosporaceae</taxon>
        <taxon>Micromonospora</taxon>
    </lineage>
</organism>
<dbReference type="Pfam" id="PF00512">
    <property type="entry name" value="HisKA"/>
    <property type="match status" value="1"/>
</dbReference>
<keyword evidence="12" id="KW-0378">Hydrolase</keyword>
<dbReference type="PROSITE" id="PS50885">
    <property type="entry name" value="HAMP"/>
    <property type="match status" value="1"/>
</dbReference>
<evidence type="ECO:0000259" key="24">
    <source>
        <dbReference type="PROSITE" id="PS50109"/>
    </source>
</evidence>
<evidence type="ECO:0000256" key="12">
    <source>
        <dbReference type="ARBA" id="ARBA00022801"/>
    </source>
</evidence>
<dbReference type="CDD" id="cd00082">
    <property type="entry name" value="HisKA"/>
    <property type="match status" value="1"/>
</dbReference>
<evidence type="ECO:0000256" key="3">
    <source>
        <dbReference type="ARBA" id="ARBA00001946"/>
    </source>
</evidence>
<keyword evidence="7" id="KW-0597">Phosphoprotein</keyword>
<dbReference type="Pfam" id="PF02518">
    <property type="entry name" value="HATPase_c"/>
    <property type="match status" value="1"/>
</dbReference>
<keyword evidence="14" id="KW-0460">Magnesium</keyword>
<dbReference type="Pfam" id="PF00672">
    <property type="entry name" value="HAMP"/>
    <property type="match status" value="1"/>
</dbReference>
<keyword evidence="8" id="KW-0808">Transferase</keyword>
<dbReference type="PRINTS" id="PR00344">
    <property type="entry name" value="BCTRLSENSOR"/>
</dbReference>
<dbReference type="SUPFAM" id="SSF55874">
    <property type="entry name" value="ATPase domain of HSP90 chaperone/DNA topoisomerase II/histidine kinase"/>
    <property type="match status" value="1"/>
</dbReference>
<dbReference type="PANTHER" id="PTHR44936">
    <property type="entry name" value="SENSOR PROTEIN CREC"/>
    <property type="match status" value="1"/>
</dbReference>
<comment type="catalytic activity">
    <reaction evidence="1">
        <text>ATP + protein L-histidine = ADP + protein N-phospho-L-histidine.</text>
        <dbReference type="EC" id="2.7.13.3"/>
    </reaction>
</comment>
<feature type="domain" description="Histidine kinase" evidence="24">
    <location>
        <begin position="215"/>
        <end position="430"/>
    </location>
</feature>
<evidence type="ECO:0000256" key="23">
    <source>
        <dbReference type="SAM" id="MobiDB-lite"/>
    </source>
</evidence>
<accession>A0A9W5US61</accession>
<evidence type="ECO:0000256" key="5">
    <source>
        <dbReference type="ARBA" id="ARBA00012438"/>
    </source>
</evidence>
<evidence type="ECO:0000256" key="17">
    <source>
        <dbReference type="ARBA" id="ARBA00023012"/>
    </source>
</evidence>
<evidence type="ECO:0000256" key="13">
    <source>
        <dbReference type="ARBA" id="ARBA00022840"/>
    </source>
</evidence>
<dbReference type="RefSeq" id="WP_170863431.1">
    <property type="nucleotide sequence ID" value="NZ_BOPD01000015.1"/>
</dbReference>
<evidence type="ECO:0000256" key="22">
    <source>
        <dbReference type="ARBA" id="ARBA00041776"/>
    </source>
</evidence>
<evidence type="ECO:0000256" key="14">
    <source>
        <dbReference type="ARBA" id="ARBA00022842"/>
    </source>
</evidence>
<evidence type="ECO:0000256" key="2">
    <source>
        <dbReference type="ARBA" id="ARBA00001936"/>
    </source>
</evidence>
<keyword evidence="10" id="KW-0547">Nucleotide-binding</keyword>
<comment type="cofactor">
    <cofactor evidence="3">
        <name>Mg(2+)</name>
        <dbReference type="ChEBI" id="CHEBI:18420"/>
    </cofactor>
</comment>
<keyword evidence="16" id="KW-0472">Membrane</keyword>
<evidence type="ECO:0000256" key="6">
    <source>
        <dbReference type="ARBA" id="ARBA00022475"/>
    </source>
</evidence>
<dbReference type="Proteomes" id="UP000607311">
    <property type="component" value="Unassembled WGS sequence"/>
</dbReference>
<feature type="region of interest" description="Disordered" evidence="23">
    <location>
        <begin position="444"/>
        <end position="467"/>
    </location>
</feature>
<comment type="caution">
    <text evidence="26">The sequence shown here is derived from an EMBL/GenBank/DDBJ whole genome shotgun (WGS) entry which is preliminary data.</text>
</comment>
<evidence type="ECO:0000256" key="4">
    <source>
        <dbReference type="ARBA" id="ARBA00004651"/>
    </source>
</evidence>
<dbReference type="InterPro" id="IPR050980">
    <property type="entry name" value="2C_sensor_his_kinase"/>
</dbReference>
<feature type="domain" description="HAMP" evidence="25">
    <location>
        <begin position="155"/>
        <end position="207"/>
    </location>
</feature>
<comment type="subcellular location">
    <subcellularLocation>
        <location evidence="4">Cell membrane</location>
        <topology evidence="4">Multi-pass membrane protein</topology>
    </subcellularLocation>
</comment>
<evidence type="ECO:0000256" key="10">
    <source>
        <dbReference type="ARBA" id="ARBA00022741"/>
    </source>
</evidence>
<keyword evidence="19" id="KW-0843">Virulence</keyword>
<gene>
    <name evidence="26" type="ORF">Vse01_27270</name>
</gene>
<dbReference type="GO" id="GO:0005524">
    <property type="term" value="F:ATP binding"/>
    <property type="evidence" value="ECO:0007669"/>
    <property type="project" value="UniProtKB-KW"/>
</dbReference>
<dbReference type="SUPFAM" id="SSF47384">
    <property type="entry name" value="Homodimeric domain of signal transducing histidine kinase"/>
    <property type="match status" value="1"/>
</dbReference>
<dbReference type="EMBL" id="BOPD01000015">
    <property type="protein sequence ID" value="GIJ33579.1"/>
    <property type="molecule type" value="Genomic_DNA"/>
</dbReference>
<dbReference type="GO" id="GO:0000155">
    <property type="term" value="F:phosphorelay sensor kinase activity"/>
    <property type="evidence" value="ECO:0007669"/>
    <property type="project" value="InterPro"/>
</dbReference>
<dbReference type="InterPro" id="IPR005467">
    <property type="entry name" value="His_kinase_dom"/>
</dbReference>
<dbReference type="InterPro" id="IPR036890">
    <property type="entry name" value="HATPase_C_sf"/>
</dbReference>
<proteinExistence type="predicted"/>
<dbReference type="CDD" id="cd06225">
    <property type="entry name" value="HAMP"/>
    <property type="match status" value="1"/>
</dbReference>
<dbReference type="InterPro" id="IPR003594">
    <property type="entry name" value="HATPase_dom"/>
</dbReference>
<dbReference type="GO" id="GO:0005886">
    <property type="term" value="C:plasma membrane"/>
    <property type="evidence" value="ECO:0007669"/>
    <property type="project" value="UniProtKB-SubCell"/>
</dbReference>
<keyword evidence="15" id="KW-0904">Protein phosphatase</keyword>
<keyword evidence="13" id="KW-0067">ATP-binding</keyword>
<dbReference type="PANTHER" id="PTHR44936:SF9">
    <property type="entry name" value="SENSOR PROTEIN CREC"/>
    <property type="match status" value="1"/>
</dbReference>
<evidence type="ECO:0000259" key="25">
    <source>
        <dbReference type="PROSITE" id="PS50885"/>
    </source>
</evidence>
<feature type="compositionally biased region" description="Basic and acidic residues" evidence="23">
    <location>
        <begin position="445"/>
        <end position="454"/>
    </location>
</feature>
<evidence type="ECO:0000256" key="9">
    <source>
        <dbReference type="ARBA" id="ARBA00022692"/>
    </source>
</evidence>